<keyword evidence="1" id="KW-0472">Membrane</keyword>
<evidence type="ECO:0000256" key="1">
    <source>
        <dbReference type="SAM" id="Phobius"/>
    </source>
</evidence>
<organism evidence="2 3">
    <name type="scientific">Caulobacter segnis</name>
    <dbReference type="NCBI Taxonomy" id="88688"/>
    <lineage>
        <taxon>Bacteria</taxon>
        <taxon>Pseudomonadati</taxon>
        <taxon>Pseudomonadota</taxon>
        <taxon>Alphaproteobacteria</taxon>
        <taxon>Caulobacterales</taxon>
        <taxon>Caulobacteraceae</taxon>
        <taxon>Caulobacter</taxon>
    </lineage>
</organism>
<dbReference type="RefSeq" id="WP_304274991.1">
    <property type="nucleotide sequence ID" value="NZ_QFQZ01000010.1"/>
</dbReference>
<dbReference type="Proteomes" id="UP000249393">
    <property type="component" value="Unassembled WGS sequence"/>
</dbReference>
<proteinExistence type="predicted"/>
<dbReference type="AlphaFoldDB" id="A0A2W5WPL1"/>
<feature type="transmembrane region" description="Helical" evidence="1">
    <location>
        <begin position="111"/>
        <end position="131"/>
    </location>
</feature>
<protein>
    <submittedName>
        <fullName evidence="2">Uncharacterized protein</fullName>
    </submittedName>
</protein>
<accession>A0A2W5WPL1</accession>
<feature type="transmembrane region" description="Helical" evidence="1">
    <location>
        <begin position="55"/>
        <end position="73"/>
    </location>
</feature>
<comment type="caution">
    <text evidence="2">The sequence shown here is derived from an EMBL/GenBank/DDBJ whole genome shotgun (WGS) entry which is preliminary data.</text>
</comment>
<name>A0A2W5WPL1_9CAUL</name>
<sequence>MSLFLILSLALIFAVCLFAMVKGGAAERYAGMIVAASTIGVEIIHLTTRGELQGLLLLAVDGFVGVGFLLLALRYASFWLGGALLLQAIQFSLHAYHFVTGARRGYTYALINNLDSAGVLLCILLGAAMAWRRRAAGK</sequence>
<dbReference type="EMBL" id="QFQZ01000010">
    <property type="protein sequence ID" value="PZR35998.1"/>
    <property type="molecule type" value="Genomic_DNA"/>
</dbReference>
<gene>
    <name evidence="2" type="ORF">DI526_05250</name>
</gene>
<keyword evidence="1" id="KW-0812">Transmembrane</keyword>
<evidence type="ECO:0000313" key="2">
    <source>
        <dbReference type="EMBL" id="PZR35998.1"/>
    </source>
</evidence>
<evidence type="ECO:0000313" key="3">
    <source>
        <dbReference type="Proteomes" id="UP000249393"/>
    </source>
</evidence>
<keyword evidence="1" id="KW-1133">Transmembrane helix</keyword>
<reference evidence="2 3" key="1">
    <citation type="submission" date="2017-08" db="EMBL/GenBank/DDBJ databases">
        <title>Infants hospitalized years apart are colonized by the same room-sourced microbial strains.</title>
        <authorList>
            <person name="Brooks B."/>
            <person name="Olm M.R."/>
            <person name="Firek B.A."/>
            <person name="Baker R."/>
            <person name="Thomas B.C."/>
            <person name="Morowitz M.J."/>
            <person name="Banfield J.F."/>
        </authorList>
    </citation>
    <scope>NUCLEOTIDE SEQUENCE [LARGE SCALE GENOMIC DNA]</scope>
    <source>
        <strain evidence="2">S2_003_000_R2_4</strain>
    </source>
</reference>